<dbReference type="Gene3D" id="2.60.40.10">
    <property type="entry name" value="Immunoglobulins"/>
    <property type="match status" value="1"/>
</dbReference>
<evidence type="ECO:0000256" key="3">
    <source>
        <dbReference type="ARBA" id="ARBA00022801"/>
    </source>
</evidence>
<dbReference type="InterPro" id="IPR013783">
    <property type="entry name" value="Ig-like_fold"/>
</dbReference>
<accession>A0A9X3NCF2</accession>
<evidence type="ECO:0000259" key="4">
    <source>
        <dbReference type="Pfam" id="PF05592"/>
    </source>
</evidence>
<evidence type="ECO:0000259" key="5">
    <source>
        <dbReference type="Pfam" id="PF08531"/>
    </source>
</evidence>
<dbReference type="InterPro" id="IPR013737">
    <property type="entry name" value="Bac_rhamnosid_N"/>
</dbReference>
<dbReference type="InterPro" id="IPR012341">
    <property type="entry name" value="6hp_glycosidase-like_sf"/>
</dbReference>
<protein>
    <recommendedName>
        <fullName evidence="2">alpha-L-rhamnosidase</fullName>
        <ecNumber evidence="2">3.2.1.40</ecNumber>
    </recommendedName>
</protein>
<dbReference type="EMBL" id="JAPDDP010000021">
    <property type="protein sequence ID" value="MDA0181346.1"/>
    <property type="molecule type" value="Genomic_DNA"/>
</dbReference>
<dbReference type="GO" id="GO:0030596">
    <property type="term" value="F:alpha-L-rhamnosidase activity"/>
    <property type="evidence" value="ECO:0007669"/>
    <property type="project" value="UniProtKB-EC"/>
</dbReference>
<evidence type="ECO:0000313" key="8">
    <source>
        <dbReference type="EMBL" id="MDA0181346.1"/>
    </source>
</evidence>
<dbReference type="RefSeq" id="WP_270025660.1">
    <property type="nucleotide sequence ID" value="NZ_JAPDDP010000021.1"/>
</dbReference>
<evidence type="ECO:0000256" key="1">
    <source>
        <dbReference type="ARBA" id="ARBA00001445"/>
    </source>
</evidence>
<feature type="domain" description="Bacterial alpha-L-rhamnosidase N-terminal" evidence="5">
    <location>
        <begin position="549"/>
        <end position="644"/>
    </location>
</feature>
<organism evidence="8 9">
    <name type="scientific">Solirubrobacter phytolaccae</name>
    <dbReference type="NCBI Taxonomy" id="1404360"/>
    <lineage>
        <taxon>Bacteria</taxon>
        <taxon>Bacillati</taxon>
        <taxon>Actinomycetota</taxon>
        <taxon>Thermoleophilia</taxon>
        <taxon>Solirubrobacterales</taxon>
        <taxon>Solirubrobacteraceae</taxon>
        <taxon>Solirubrobacter</taxon>
    </lineage>
</organism>
<dbReference type="Gene3D" id="2.60.420.10">
    <property type="entry name" value="Maltose phosphorylase, domain 3"/>
    <property type="match status" value="1"/>
</dbReference>
<dbReference type="Gene3D" id="1.50.10.10">
    <property type="match status" value="1"/>
</dbReference>
<dbReference type="Pfam" id="PF05592">
    <property type="entry name" value="Bac_rhamnosid"/>
    <property type="match status" value="1"/>
</dbReference>
<comment type="caution">
    <text evidence="8">The sequence shown here is derived from an EMBL/GenBank/DDBJ whole genome shotgun (WGS) entry which is preliminary data.</text>
</comment>
<dbReference type="PANTHER" id="PTHR33307">
    <property type="entry name" value="ALPHA-RHAMNOSIDASE (EUROFUNG)"/>
    <property type="match status" value="1"/>
</dbReference>
<dbReference type="GO" id="GO:0005975">
    <property type="term" value="P:carbohydrate metabolic process"/>
    <property type="evidence" value="ECO:0007669"/>
    <property type="project" value="InterPro"/>
</dbReference>
<dbReference type="Gene3D" id="2.60.120.260">
    <property type="entry name" value="Galactose-binding domain-like"/>
    <property type="match status" value="3"/>
</dbReference>
<keyword evidence="9" id="KW-1185">Reference proteome</keyword>
<dbReference type="InterPro" id="IPR016007">
    <property type="entry name" value="Alpha_rhamnosid"/>
</dbReference>
<dbReference type="InterPro" id="IPR035396">
    <property type="entry name" value="Bac_rhamnosid6H"/>
</dbReference>
<evidence type="ECO:0000259" key="7">
    <source>
        <dbReference type="Pfam" id="PF17390"/>
    </source>
</evidence>
<dbReference type="Proteomes" id="UP001147653">
    <property type="component" value="Unassembled WGS sequence"/>
</dbReference>
<dbReference type="Pfam" id="PF25788">
    <property type="entry name" value="Ig_Rha78A_N"/>
    <property type="match status" value="1"/>
</dbReference>
<feature type="domain" description="Alpha-L-rhamnosidase concanavalin-like" evidence="4">
    <location>
        <begin position="656"/>
        <end position="759"/>
    </location>
</feature>
<reference evidence="8" key="1">
    <citation type="submission" date="2022-10" db="EMBL/GenBank/DDBJ databases">
        <title>The WGS of Solirubrobacter phytolaccae KCTC 29190.</title>
        <authorList>
            <person name="Jiang Z."/>
        </authorList>
    </citation>
    <scope>NUCLEOTIDE SEQUENCE</scope>
    <source>
        <strain evidence="8">KCTC 29190</strain>
    </source>
</reference>
<dbReference type="EC" id="3.2.1.40" evidence="2"/>
<feature type="domain" description="Alpha-L-rhamnosidase six-hairpin glycosidase" evidence="6">
    <location>
        <begin position="768"/>
        <end position="1121"/>
    </location>
</feature>
<dbReference type="SUPFAM" id="SSF48208">
    <property type="entry name" value="Six-hairpin glycosidases"/>
    <property type="match status" value="1"/>
</dbReference>
<dbReference type="Pfam" id="PF17390">
    <property type="entry name" value="Bac_rhamnosid_C"/>
    <property type="match status" value="1"/>
</dbReference>
<evidence type="ECO:0000259" key="6">
    <source>
        <dbReference type="Pfam" id="PF17389"/>
    </source>
</evidence>
<proteinExistence type="predicted"/>
<feature type="domain" description="Alpha-L-rhamnosidase C-terminal" evidence="7">
    <location>
        <begin position="1123"/>
        <end position="1193"/>
    </location>
</feature>
<evidence type="ECO:0000256" key="2">
    <source>
        <dbReference type="ARBA" id="ARBA00012652"/>
    </source>
</evidence>
<dbReference type="InterPro" id="IPR008902">
    <property type="entry name" value="Rhamnosid_concanavalin"/>
</dbReference>
<evidence type="ECO:0000313" key="9">
    <source>
        <dbReference type="Proteomes" id="UP001147653"/>
    </source>
</evidence>
<feature type="domain" description="Bacterial alpha-L-rhamnosidase N-terminal" evidence="5">
    <location>
        <begin position="155"/>
        <end position="225"/>
    </location>
</feature>
<dbReference type="InterPro" id="IPR008928">
    <property type="entry name" value="6-hairpin_glycosidase_sf"/>
</dbReference>
<dbReference type="InterPro" id="IPR035398">
    <property type="entry name" value="Bac_rhamnosid_C"/>
</dbReference>
<dbReference type="Pfam" id="PF08531">
    <property type="entry name" value="Bac_rhamnosid_N"/>
    <property type="match status" value="2"/>
</dbReference>
<comment type="catalytic activity">
    <reaction evidence="1">
        <text>Hydrolysis of terminal non-reducing alpha-L-rhamnose residues in alpha-L-rhamnosides.</text>
        <dbReference type="EC" id="3.2.1.40"/>
    </reaction>
</comment>
<gene>
    <name evidence="8" type="ORF">OJ997_13655</name>
</gene>
<keyword evidence="3 8" id="KW-0378">Hydrolase</keyword>
<dbReference type="PANTHER" id="PTHR33307:SF11">
    <property type="entry name" value="ALPHA-L-RHAMNOSIDASE"/>
    <property type="match status" value="1"/>
</dbReference>
<sequence>MWTSTAVAAPALSTSELKTGRLSQPLGIGDSTPDFSWKLSGAGRAAQQSAYEIRVATSEARLASGPYLWQSGKVASDEVNDIEYGGAPLPSRQPAVWQVRVWDANGEASAWSSLASFETGLLDQSDWGSAKWIELAGRTTQQPLPIFARGFTLDKSVQSARLHISGLGLFDAKLNGAALTDEVLAPGYSNYQLSAEYRTYDVTSKLRSGANTLGVELGQGTAHNVKMANPAPGVARTNSFAWWSSSAVGSGTLLDAAPAGATNVRVSSVASYYVGGAINVDTGDGGERFESRTITSIGTAPSSTALAFPAAAGDTNVKVTSVTGLGVGDTLRFDGGGTATVTAVGTARSQTTLFSPVAAGATNVKLAAITGIVAGNTLAIDGETRTVTDVGTQGRATTLAAAADAGATNVRVASVTGLVPDSTITIGGQTARVTAVGTQGAAGTGLTLAEPLAAAAANGAAVRYDGTGVSFTPALGAAHAQNATVVNSGSGLTVSALDRAYATGTAVTTPGTGITFTPALSSAHAAGSLVTGSGNPIANLDASAGAQVTPRLIGRLEITFTDGSTQTIVTNRDWQAAFGPAVTDHWFGGTDYDARRELADASDLSASATRRDGSAVEWRSAGLVPAPNLTTKLAARRAEPVKVQRTWTPVSVTNPQPGVWVFDLGQNFAGWPELRLPAGFPAGTVVKALPAETLNANGTVNQASIGVGGRGSDIFATYTTRGAAGGETWHPKFNYFAMQYLQVTGLPAGFTPTTDLVRGLQLFADVPKAGDVETDNARINRLHDMSVHSIESNQMSTFTDCPGREKLPYGADYVQPIGSLNVNFDYAAYLRNMQVQLVEGQSKQGPDAGNVALKTPVYDWGYSGQFGDEINWGSSIVQVPWLLHKLYGDTQTMREFWEQMNTYMDFVARRKAGTGADAYIVTALLADWVSNEQTSQQMFGTWGYYLSAKYMSEMATLIGRTQDAARYGELAASIKTAYNARFYNTALKRYTAAGNAGTAGATQAAQAIALDAGLAPEADRPQILQALVDNIYAYAPFGGGPHFSAGHVGLGPVVRSLMEGGRSDVLWDVMQENTRPGYGFLLQPTAAHPNGMTTMPERWTLGDSQNHVILLQIEEWFHTGVAGIKQSASSIAYRDLVFKPTPVGDLTHAKGHYTTPQGTARSEWRRNATGITRYDVTVPANTTATVYVPAKSAAQTFVATGSGDAKHLRYENGYQVYDVASGDVTFLQGTSTDLPVGGTVPATLSLSLGAPATFPAFVPGVDRTYDASTDAKVISTAGDATLSVSDPGRLTNGAFSLREPLQVSFTKSRWTAPISNDPVTIAFKQHIAANEPLRTGTYSRTLTFTLSTTTP</sequence>
<name>A0A9X3NCF2_9ACTN</name>
<dbReference type="Pfam" id="PF17389">
    <property type="entry name" value="Bac_rhamnosid6H"/>
    <property type="match status" value="1"/>
</dbReference>